<dbReference type="EMBL" id="DS178287">
    <property type="protein sequence ID" value="EFP83597.2"/>
    <property type="molecule type" value="Genomic_DNA"/>
</dbReference>
<name>E3KH22_PUCGT</name>
<keyword evidence="3" id="KW-1185">Reference proteome</keyword>
<gene>
    <name evidence="2" type="ORF">PGTG_09310</name>
</gene>
<dbReference type="PANTHER" id="PTHR33324:SF2">
    <property type="entry name" value="MYB_SANT-LIKE DNA-BINDING DOMAIN-CONTAINING PROTEIN"/>
    <property type="match status" value="1"/>
</dbReference>
<dbReference type="KEGG" id="pgr:PGTG_09310"/>
<dbReference type="OrthoDB" id="2157595at2759"/>
<dbReference type="Proteomes" id="UP000008783">
    <property type="component" value="Unassembled WGS sequence"/>
</dbReference>
<proteinExistence type="predicted"/>
<dbReference type="HOGENOM" id="CLU_1797421_0_0_1"/>
<organism evidence="2 3">
    <name type="scientific">Puccinia graminis f. sp. tritici (strain CRL 75-36-700-3 / race SCCL)</name>
    <name type="common">Black stem rust fungus</name>
    <dbReference type="NCBI Taxonomy" id="418459"/>
    <lineage>
        <taxon>Eukaryota</taxon>
        <taxon>Fungi</taxon>
        <taxon>Dikarya</taxon>
        <taxon>Basidiomycota</taxon>
        <taxon>Pucciniomycotina</taxon>
        <taxon>Pucciniomycetes</taxon>
        <taxon>Pucciniales</taxon>
        <taxon>Pucciniaceae</taxon>
        <taxon>Puccinia</taxon>
    </lineage>
</organism>
<sequence length="144" mass="16008">MPSSLRSKPWGHDGVAGGPNSLTILFDWLRTGDNYERWRSGDDKVGLYRELLGDFARHGIDHRTRSDANLMISHLQMTYNDAAKYAKAAGEDISRMRADDHSMSGWLPSNHATSGEDVDTGGFSPSSWKSAHVHPAPARSQDRR</sequence>
<evidence type="ECO:0000256" key="1">
    <source>
        <dbReference type="SAM" id="MobiDB-lite"/>
    </source>
</evidence>
<reference key="1">
    <citation type="submission" date="2007-01" db="EMBL/GenBank/DDBJ databases">
        <title>The Genome Sequence of Puccinia graminis f. sp. tritici Strain CRL 75-36-700-3.</title>
        <authorList>
            <consortium name="The Broad Institute Genome Sequencing Platform"/>
            <person name="Birren B."/>
            <person name="Lander E."/>
            <person name="Galagan J."/>
            <person name="Nusbaum C."/>
            <person name="Devon K."/>
            <person name="Cuomo C."/>
            <person name="Jaffe D."/>
            <person name="Butler J."/>
            <person name="Alvarez P."/>
            <person name="Gnerre S."/>
            <person name="Grabherr M."/>
            <person name="Mauceli E."/>
            <person name="Brockman W."/>
            <person name="Young S."/>
            <person name="LaButti K."/>
            <person name="Sykes S."/>
            <person name="DeCaprio D."/>
            <person name="Crawford M."/>
            <person name="Koehrsen M."/>
            <person name="Engels R."/>
            <person name="Montgomery P."/>
            <person name="Pearson M."/>
            <person name="Howarth C."/>
            <person name="Larson L."/>
            <person name="White J."/>
            <person name="Zeng Q."/>
            <person name="Kodira C."/>
            <person name="Yandava C."/>
            <person name="Alvarado L."/>
            <person name="O'Leary S."/>
            <person name="Szabo L."/>
            <person name="Dean R."/>
            <person name="Schein J."/>
        </authorList>
    </citation>
    <scope>NUCLEOTIDE SEQUENCE</scope>
    <source>
        <strain>CRL 75-36-700-3</strain>
    </source>
</reference>
<dbReference type="RefSeq" id="XP_003328016.2">
    <property type="nucleotide sequence ID" value="XM_003327968.2"/>
</dbReference>
<dbReference type="PANTHER" id="PTHR33324">
    <property type="entry name" value="EXPRESSED PROTEIN"/>
    <property type="match status" value="1"/>
</dbReference>
<dbReference type="GeneID" id="10532281"/>
<dbReference type="InParanoid" id="E3KH22"/>
<protein>
    <submittedName>
        <fullName evidence="2">Uncharacterized protein</fullName>
    </submittedName>
</protein>
<reference evidence="3" key="2">
    <citation type="journal article" date="2011" name="Proc. Natl. Acad. Sci. U.S.A.">
        <title>Obligate biotrophy features unraveled by the genomic analysis of rust fungi.</title>
        <authorList>
            <person name="Duplessis S."/>
            <person name="Cuomo C.A."/>
            <person name="Lin Y.-C."/>
            <person name="Aerts A."/>
            <person name="Tisserant E."/>
            <person name="Veneault-Fourrey C."/>
            <person name="Joly D.L."/>
            <person name="Hacquard S."/>
            <person name="Amselem J."/>
            <person name="Cantarel B.L."/>
            <person name="Chiu R."/>
            <person name="Coutinho P.M."/>
            <person name="Feau N."/>
            <person name="Field M."/>
            <person name="Frey P."/>
            <person name="Gelhaye E."/>
            <person name="Goldberg J."/>
            <person name="Grabherr M.G."/>
            <person name="Kodira C.D."/>
            <person name="Kohler A."/>
            <person name="Kuees U."/>
            <person name="Lindquist E.A."/>
            <person name="Lucas S.M."/>
            <person name="Mago R."/>
            <person name="Mauceli E."/>
            <person name="Morin E."/>
            <person name="Murat C."/>
            <person name="Pangilinan J.L."/>
            <person name="Park R."/>
            <person name="Pearson M."/>
            <person name="Quesneville H."/>
            <person name="Rouhier N."/>
            <person name="Sakthikumar S."/>
            <person name="Salamov A.A."/>
            <person name="Schmutz J."/>
            <person name="Selles B."/>
            <person name="Shapiro H."/>
            <person name="Tanguay P."/>
            <person name="Tuskan G.A."/>
            <person name="Henrissat B."/>
            <person name="Van de Peer Y."/>
            <person name="Rouze P."/>
            <person name="Ellis J.G."/>
            <person name="Dodds P.N."/>
            <person name="Schein J.E."/>
            <person name="Zhong S."/>
            <person name="Hamelin R.C."/>
            <person name="Grigoriev I.V."/>
            <person name="Szabo L.J."/>
            <person name="Martin F."/>
        </authorList>
    </citation>
    <scope>NUCLEOTIDE SEQUENCE [LARGE SCALE GENOMIC DNA]</scope>
    <source>
        <strain evidence="3">CRL 75-36-700-3 / race SCCL</strain>
    </source>
</reference>
<dbReference type="VEuPathDB" id="FungiDB:PGTG_09310"/>
<feature type="region of interest" description="Disordered" evidence="1">
    <location>
        <begin position="100"/>
        <end position="144"/>
    </location>
</feature>
<evidence type="ECO:0000313" key="3">
    <source>
        <dbReference type="Proteomes" id="UP000008783"/>
    </source>
</evidence>
<evidence type="ECO:0000313" key="2">
    <source>
        <dbReference type="EMBL" id="EFP83597.2"/>
    </source>
</evidence>
<accession>E3KH22</accession>
<dbReference type="AlphaFoldDB" id="E3KH22"/>